<keyword evidence="2" id="KW-1185">Reference proteome</keyword>
<evidence type="ECO:0000313" key="2">
    <source>
        <dbReference type="Proteomes" id="UP001470230"/>
    </source>
</evidence>
<protein>
    <submittedName>
        <fullName evidence="1">Uncharacterized protein</fullName>
    </submittedName>
</protein>
<gene>
    <name evidence="1" type="ORF">M9Y10_022625</name>
</gene>
<dbReference type="Proteomes" id="UP001470230">
    <property type="component" value="Unassembled WGS sequence"/>
</dbReference>
<dbReference type="EMBL" id="JAPFFF010000003">
    <property type="protein sequence ID" value="KAK8894192.1"/>
    <property type="molecule type" value="Genomic_DNA"/>
</dbReference>
<sequence>MNQMEDIYTDSDRSHSTFSVRTSFGETYPSMFDDSDFKDINANKLKNVLRELIDKCDHGEVRKFIRRNKE</sequence>
<name>A0ABR2KTD0_9EUKA</name>
<evidence type="ECO:0000313" key="1">
    <source>
        <dbReference type="EMBL" id="KAK8894192.1"/>
    </source>
</evidence>
<proteinExistence type="predicted"/>
<accession>A0ABR2KTD0</accession>
<comment type="caution">
    <text evidence="1">The sequence shown here is derived from an EMBL/GenBank/DDBJ whole genome shotgun (WGS) entry which is preliminary data.</text>
</comment>
<reference evidence="1 2" key="1">
    <citation type="submission" date="2024-04" db="EMBL/GenBank/DDBJ databases">
        <title>Tritrichomonas musculus Genome.</title>
        <authorList>
            <person name="Alves-Ferreira E."/>
            <person name="Grigg M."/>
            <person name="Lorenzi H."/>
            <person name="Galac M."/>
        </authorList>
    </citation>
    <scope>NUCLEOTIDE SEQUENCE [LARGE SCALE GENOMIC DNA]</scope>
    <source>
        <strain evidence="1 2">EAF2021</strain>
    </source>
</reference>
<organism evidence="1 2">
    <name type="scientific">Tritrichomonas musculus</name>
    <dbReference type="NCBI Taxonomy" id="1915356"/>
    <lineage>
        <taxon>Eukaryota</taxon>
        <taxon>Metamonada</taxon>
        <taxon>Parabasalia</taxon>
        <taxon>Tritrichomonadida</taxon>
        <taxon>Tritrichomonadidae</taxon>
        <taxon>Tritrichomonas</taxon>
    </lineage>
</organism>